<evidence type="ECO:0000256" key="1">
    <source>
        <dbReference type="SAM" id="MobiDB-lite"/>
    </source>
</evidence>
<dbReference type="InterPro" id="IPR049945">
    <property type="entry name" value="AAA_22"/>
</dbReference>
<dbReference type="RefSeq" id="WP_129892096.1">
    <property type="nucleotide sequence ID" value="NZ_CP035758.1"/>
</dbReference>
<dbReference type="Proteomes" id="UP000290365">
    <property type="component" value="Chromosome"/>
</dbReference>
<protein>
    <recommendedName>
        <fullName evidence="2">ORC1/DEAH AAA+ ATPase domain-containing protein</fullName>
    </recommendedName>
</protein>
<reference evidence="3 4" key="1">
    <citation type="submission" date="2019-01" db="EMBL/GenBank/DDBJ databases">
        <title>Ktedonosporobacter rubrisoli SCAWS-G2.</title>
        <authorList>
            <person name="Huang Y."/>
            <person name="Yan B."/>
        </authorList>
    </citation>
    <scope>NUCLEOTIDE SEQUENCE [LARGE SCALE GENOMIC DNA]</scope>
    <source>
        <strain evidence="3 4">SCAWS-G2</strain>
    </source>
</reference>
<evidence type="ECO:0000313" key="4">
    <source>
        <dbReference type="Proteomes" id="UP000290365"/>
    </source>
</evidence>
<proteinExistence type="predicted"/>
<sequence>MMPKLSAYRVAWNPRSQCYDVCSFNGKEYSVLPFTPGSSAWFDWLATITSFSFSSRHGARCTVRKESARRGGEYWSAYHRQRQKMLKRYLGRAANLTLAQLEEVALLLSPEPRSSVKIDDSSPGAARSPRPGREPAGANYLHNDLLEARLQMPHLPATLLMRPHLVAQVQEGLQRALTLVCAPAGFGKTTALLTWAKAHPEQRIAWVSLDRLDNDPIQFWTYVLSALQRTWPQIGTSLLAWLRSPQSPPLSAVLRHLLNALASVQEKLVLVLDDYHLITAAAVHQTLSTLLEHQPAALHLVLLTRQQPPLPLAHLRAQGHLYEIGPRSCALASLRLCSFFKRRASLYQRRAFSLCLSVRKAGLLVCNWQPSPCKITQIRFILCKLFLGNISMSWLT</sequence>
<keyword evidence="4" id="KW-1185">Reference proteome</keyword>
<accession>A0A4P6JZ80</accession>
<evidence type="ECO:0000259" key="2">
    <source>
        <dbReference type="Pfam" id="PF13401"/>
    </source>
</evidence>
<dbReference type="InterPro" id="IPR027417">
    <property type="entry name" value="P-loop_NTPase"/>
</dbReference>
<dbReference type="GO" id="GO:0016887">
    <property type="term" value="F:ATP hydrolysis activity"/>
    <property type="evidence" value="ECO:0007669"/>
    <property type="project" value="InterPro"/>
</dbReference>
<organism evidence="3 4">
    <name type="scientific">Ktedonosporobacter rubrisoli</name>
    <dbReference type="NCBI Taxonomy" id="2509675"/>
    <lineage>
        <taxon>Bacteria</taxon>
        <taxon>Bacillati</taxon>
        <taxon>Chloroflexota</taxon>
        <taxon>Ktedonobacteria</taxon>
        <taxon>Ktedonobacterales</taxon>
        <taxon>Ktedonosporobacteraceae</taxon>
        <taxon>Ktedonosporobacter</taxon>
    </lineage>
</organism>
<dbReference type="EMBL" id="CP035758">
    <property type="protein sequence ID" value="QBD81034.1"/>
    <property type="molecule type" value="Genomic_DNA"/>
</dbReference>
<dbReference type="Pfam" id="PF13401">
    <property type="entry name" value="AAA_22"/>
    <property type="match status" value="1"/>
</dbReference>
<dbReference type="KEGG" id="kbs:EPA93_35720"/>
<dbReference type="SUPFAM" id="SSF52540">
    <property type="entry name" value="P-loop containing nucleoside triphosphate hydrolases"/>
    <property type="match status" value="1"/>
</dbReference>
<feature type="domain" description="ORC1/DEAH AAA+ ATPase" evidence="2">
    <location>
        <begin position="175"/>
        <end position="301"/>
    </location>
</feature>
<evidence type="ECO:0000313" key="3">
    <source>
        <dbReference type="EMBL" id="QBD81034.1"/>
    </source>
</evidence>
<dbReference type="OrthoDB" id="137227at2"/>
<name>A0A4P6JZ80_KTERU</name>
<feature type="region of interest" description="Disordered" evidence="1">
    <location>
        <begin position="113"/>
        <end position="138"/>
    </location>
</feature>
<dbReference type="Gene3D" id="3.40.50.300">
    <property type="entry name" value="P-loop containing nucleotide triphosphate hydrolases"/>
    <property type="match status" value="1"/>
</dbReference>
<dbReference type="AlphaFoldDB" id="A0A4P6JZ80"/>
<gene>
    <name evidence="3" type="ORF">EPA93_35720</name>
</gene>